<keyword evidence="2" id="KW-1185">Reference proteome</keyword>
<proteinExistence type="predicted"/>
<reference evidence="1" key="1">
    <citation type="submission" date="2021-01" db="EMBL/GenBank/DDBJ databases">
        <authorList>
            <person name="Bezrukov I."/>
        </authorList>
    </citation>
    <scope>NUCLEOTIDE SEQUENCE</scope>
</reference>
<accession>A0A8S1ZWK5</accession>
<protein>
    <submittedName>
        <fullName evidence="1">Uncharacterized protein</fullName>
    </submittedName>
</protein>
<gene>
    <name evidence="1" type="ORF">AARE701A_LOCUS6203</name>
</gene>
<dbReference type="Proteomes" id="UP000682877">
    <property type="component" value="Chromosome 3"/>
</dbReference>
<sequence length="508" mass="57455">MAPVSLPPECEPSAYGMQDAYALCRVFKKIVIEAKPRDQHRSYVHAMSNVSGNCSSSFDACSGLEISSTTHQVQNTFQPRFGNERYNSNAISNEDWSQYYGSSYRPFPTPYKVNTEIECSMLQHNISLPPLRVENSSVSDCDFFTSMTHNNDNGVFDDFTFAASNSNHYNSVGDQVIHVGNYDEQQLITSNHHMNQDLGFHGNNTNDNIDIDDFFSFDMYNEENVNRIEDNEDANTNETLDSSEFDVVEEETRFNNQMLISTYQTTKILYHQVVPSHTERNPNIMRPPNLRSLIAQGYYRGGRSTVSRQSRNFCSAPISSNESKGAGETVGVWLILRPVAGLYAGAYISYRVLGDKASEIEKAMNEKTKETEDFMEQSEKKWVTTEVGDPRCLVNPAISLLPLSAAMVSGDVLSIFRIEFAITGFRCLAASNEAGGKFPSAAWVNNTSFFKWMAFGYIGYTSWDLVGLARLYLEAKTYREKLQLMNQRHDEMVSKAISEVHEICDRRR</sequence>
<evidence type="ECO:0000313" key="1">
    <source>
        <dbReference type="EMBL" id="CAE5965953.1"/>
    </source>
</evidence>
<organism evidence="1 2">
    <name type="scientific">Arabidopsis arenosa</name>
    <name type="common">Sand rock-cress</name>
    <name type="synonym">Cardaminopsis arenosa</name>
    <dbReference type="NCBI Taxonomy" id="38785"/>
    <lineage>
        <taxon>Eukaryota</taxon>
        <taxon>Viridiplantae</taxon>
        <taxon>Streptophyta</taxon>
        <taxon>Embryophyta</taxon>
        <taxon>Tracheophyta</taxon>
        <taxon>Spermatophyta</taxon>
        <taxon>Magnoliopsida</taxon>
        <taxon>eudicotyledons</taxon>
        <taxon>Gunneridae</taxon>
        <taxon>Pentapetalae</taxon>
        <taxon>rosids</taxon>
        <taxon>malvids</taxon>
        <taxon>Brassicales</taxon>
        <taxon>Brassicaceae</taxon>
        <taxon>Camelineae</taxon>
        <taxon>Arabidopsis</taxon>
    </lineage>
</organism>
<name>A0A8S1ZWK5_ARAAE</name>
<dbReference type="EMBL" id="LR999453">
    <property type="protein sequence ID" value="CAE5965953.1"/>
    <property type="molecule type" value="Genomic_DNA"/>
</dbReference>
<dbReference type="AlphaFoldDB" id="A0A8S1ZWK5"/>
<evidence type="ECO:0000313" key="2">
    <source>
        <dbReference type="Proteomes" id="UP000682877"/>
    </source>
</evidence>